<dbReference type="AlphaFoldDB" id="A0AB34K0X9"/>
<comment type="caution">
    <text evidence="2">The sequence shown here is derived from an EMBL/GenBank/DDBJ whole genome shotgun (WGS) entry which is preliminary data.</text>
</comment>
<dbReference type="GO" id="GO:0016035">
    <property type="term" value="C:zeta DNA polymerase complex"/>
    <property type="evidence" value="ECO:0007669"/>
    <property type="project" value="TreeGrafter"/>
</dbReference>
<accession>A0AB34K0X9</accession>
<dbReference type="PANTHER" id="PTHR11842:SF10">
    <property type="entry name" value="MITOTIC SPINDLE ASSEMBLY CHECKPOINT PROTEIN MAD2B"/>
    <property type="match status" value="1"/>
</dbReference>
<dbReference type="InterPro" id="IPR045091">
    <property type="entry name" value="Mad2-like"/>
</dbReference>
<protein>
    <recommendedName>
        <fullName evidence="1">HORMA domain-containing protein</fullName>
    </recommendedName>
</protein>
<dbReference type="Pfam" id="PF02301">
    <property type="entry name" value="HORMA"/>
    <property type="match status" value="1"/>
</dbReference>
<keyword evidence="3" id="KW-1185">Reference proteome</keyword>
<name>A0AB34K0X9_PRYPA</name>
<feature type="domain" description="HORMA" evidence="1">
    <location>
        <begin position="4"/>
        <end position="200"/>
    </location>
</feature>
<organism evidence="2 3">
    <name type="scientific">Prymnesium parvum</name>
    <name type="common">Toxic golden alga</name>
    <dbReference type="NCBI Taxonomy" id="97485"/>
    <lineage>
        <taxon>Eukaryota</taxon>
        <taxon>Haptista</taxon>
        <taxon>Haptophyta</taxon>
        <taxon>Prymnesiophyceae</taxon>
        <taxon>Prymnesiales</taxon>
        <taxon>Prymnesiaceae</taxon>
        <taxon>Prymnesium</taxon>
    </lineage>
</organism>
<sequence length="204" mass="22881">MAGEVVEEVLREFLAAACHMILHSRHIYPREIFERRRLFDVTVFRSRHKELNEYIDMAVHGVCELLQRGEADAMVLAVLGPPTLHSPDLHPVVHERYRFALSFTPHATTGTSDLSAQLRAFLVKLHFCDSLLSPLRIDATKLTFRIEAHSKPVRCLDALPPELNEQWIELDTSSELGASGGSITPLKSMNSGSVSLQLFVQELG</sequence>
<dbReference type="Gene3D" id="3.30.900.10">
    <property type="entry name" value="HORMA domain"/>
    <property type="match status" value="1"/>
</dbReference>
<gene>
    <name evidence="2" type="ORF">AB1Y20_009626</name>
</gene>
<dbReference type="EMBL" id="JBGBPQ010000002">
    <property type="protein sequence ID" value="KAL1528269.1"/>
    <property type="molecule type" value="Genomic_DNA"/>
</dbReference>
<dbReference type="SUPFAM" id="SSF56019">
    <property type="entry name" value="The spindle assembly checkpoint protein mad2"/>
    <property type="match status" value="1"/>
</dbReference>
<dbReference type="Proteomes" id="UP001515480">
    <property type="component" value="Unassembled WGS sequence"/>
</dbReference>
<evidence type="ECO:0000313" key="2">
    <source>
        <dbReference type="EMBL" id="KAL1528269.1"/>
    </source>
</evidence>
<reference evidence="2 3" key="1">
    <citation type="journal article" date="2024" name="Science">
        <title>Giant polyketide synthase enzymes in the biosynthesis of giant marine polyether toxins.</title>
        <authorList>
            <person name="Fallon T.R."/>
            <person name="Shende V.V."/>
            <person name="Wierzbicki I.H."/>
            <person name="Pendleton A.L."/>
            <person name="Watervoot N.F."/>
            <person name="Auber R.P."/>
            <person name="Gonzalez D.J."/>
            <person name="Wisecaver J.H."/>
            <person name="Moore B.S."/>
        </authorList>
    </citation>
    <scope>NUCLEOTIDE SEQUENCE [LARGE SCALE GENOMIC DNA]</scope>
    <source>
        <strain evidence="2 3">12B1</strain>
    </source>
</reference>
<evidence type="ECO:0000259" key="1">
    <source>
        <dbReference type="PROSITE" id="PS50815"/>
    </source>
</evidence>
<dbReference type="InterPro" id="IPR003511">
    <property type="entry name" value="HORMA_dom"/>
</dbReference>
<proteinExistence type="predicted"/>
<dbReference type="InterPro" id="IPR036570">
    <property type="entry name" value="HORMA_dom_sf"/>
</dbReference>
<dbReference type="PANTHER" id="PTHR11842">
    <property type="entry name" value="MITOTIC SPINDLE ASSEMBLY CHECKPOINT PROTEIN MAD2"/>
    <property type="match status" value="1"/>
</dbReference>
<evidence type="ECO:0000313" key="3">
    <source>
        <dbReference type="Proteomes" id="UP001515480"/>
    </source>
</evidence>
<dbReference type="PROSITE" id="PS50815">
    <property type="entry name" value="HORMA"/>
    <property type="match status" value="1"/>
</dbReference>